<evidence type="ECO:0000256" key="1">
    <source>
        <dbReference type="ARBA" id="ARBA00006432"/>
    </source>
</evidence>
<dbReference type="EMBL" id="SHNN01000003">
    <property type="protein sequence ID" value="MCX2982439.1"/>
    <property type="molecule type" value="Genomic_DNA"/>
</dbReference>
<dbReference type="Gene3D" id="3.30.300.30">
    <property type="match status" value="1"/>
</dbReference>
<dbReference type="NCBIfam" id="NF006624">
    <property type="entry name" value="PRK09192.1"/>
    <property type="match status" value="1"/>
</dbReference>
<reference evidence="4" key="1">
    <citation type="submission" date="2019-02" db="EMBL/GenBank/DDBJ databases">
        <authorList>
            <person name="Li S.-H."/>
        </authorList>
    </citation>
    <scope>NUCLEOTIDE SEQUENCE</scope>
    <source>
        <strain evidence="4">IMCC14734</strain>
    </source>
</reference>
<dbReference type="PANTHER" id="PTHR22754:SF32">
    <property type="entry name" value="DISCO-INTERACTING PROTEIN 2"/>
    <property type="match status" value="1"/>
</dbReference>
<keyword evidence="2 4" id="KW-0436">Ligase</keyword>
<dbReference type="CDD" id="cd05931">
    <property type="entry name" value="FAAL"/>
    <property type="match status" value="1"/>
</dbReference>
<dbReference type="Gene3D" id="3.40.50.12780">
    <property type="entry name" value="N-terminal domain of ligase-like"/>
    <property type="match status" value="1"/>
</dbReference>
<dbReference type="InterPro" id="IPR000873">
    <property type="entry name" value="AMP-dep_synth/lig_dom"/>
</dbReference>
<organism evidence="4 5">
    <name type="scientific">Candidatus Litorirhabdus singularis</name>
    <dbReference type="NCBI Taxonomy" id="2518993"/>
    <lineage>
        <taxon>Bacteria</taxon>
        <taxon>Pseudomonadati</taxon>
        <taxon>Pseudomonadota</taxon>
        <taxon>Gammaproteobacteria</taxon>
        <taxon>Cellvibrionales</taxon>
        <taxon>Halieaceae</taxon>
        <taxon>Candidatus Litorirhabdus</taxon>
    </lineage>
</organism>
<evidence type="ECO:0000313" key="5">
    <source>
        <dbReference type="Proteomes" id="UP001143362"/>
    </source>
</evidence>
<protein>
    <submittedName>
        <fullName evidence="4">Fatty acyl-AMP ligase</fullName>
    </submittedName>
</protein>
<proteinExistence type="inferred from homology"/>
<dbReference type="Proteomes" id="UP001143362">
    <property type="component" value="Unassembled WGS sequence"/>
</dbReference>
<evidence type="ECO:0000256" key="2">
    <source>
        <dbReference type="ARBA" id="ARBA00022598"/>
    </source>
</evidence>
<evidence type="ECO:0000313" key="4">
    <source>
        <dbReference type="EMBL" id="MCX2982439.1"/>
    </source>
</evidence>
<dbReference type="Pfam" id="PF00501">
    <property type="entry name" value="AMP-binding"/>
    <property type="match status" value="1"/>
</dbReference>
<dbReference type="PANTHER" id="PTHR22754">
    <property type="entry name" value="DISCO-INTERACTING PROTEIN 2 DIP2 -RELATED"/>
    <property type="match status" value="1"/>
</dbReference>
<dbReference type="SUPFAM" id="SSF56801">
    <property type="entry name" value="Acetyl-CoA synthetase-like"/>
    <property type="match status" value="1"/>
</dbReference>
<evidence type="ECO:0000259" key="3">
    <source>
        <dbReference type="Pfam" id="PF00501"/>
    </source>
</evidence>
<sequence length="596" mass="65872">MCGGNIVQLNATPTSHQLPFRPADFATLTEALDYAAQGDTGTNFYTGRGKIYETIPYSQLRAEAQTLARKLLGYGLEQGDRVALVAETSSDFVRFFFACQYAGLIPVALPATIKMGAHAVYVAQLHRLLEASSAVVAVATEGYLPFLKEAAEELDTKMVDLPEAFHALPESDQPLPTIQAEDISYIQYTSGSTRFPRGVVIKHHTIMANLSGIIQHGLDITAADRLVSWLPFYHDMGLVGFVLTPVAGQLSVDYLDTREFAVRPRQWLNLMTQTKATISFAPSFGYDLCARRVREKDVASYDLSNWRVAGIGAEMIRPETLDHFAELLAPAGFDPKAFTACYGMAECTLGVSFSPLDESYTTHYIDSDQLADLHKVVIMEPDDVDCRGRHFVNCGKPLPCYEVEIRDEDGNCLEDWRSGVIYVRGPSVMSGYYNLPEESAEALCEDNWLNTGDIGYRVDGTLTITGRKKDLIIIHGRNIWPQDLEHIAETQPEVRVGDAVAFSAPDAGGDELCVLVVQCRETDANNRLNLVKRLTALVRMELGLDCYVELVPNRSLPKTSSGKLSRAKARLDFIAEHDEERLTAVAEEVRVRIASA</sequence>
<name>A0ABT3TM10_9GAMM</name>
<accession>A0ABT3TM10</accession>
<dbReference type="GO" id="GO:0016874">
    <property type="term" value="F:ligase activity"/>
    <property type="evidence" value="ECO:0007669"/>
    <property type="project" value="UniProtKB-KW"/>
</dbReference>
<comment type="similarity">
    <text evidence="1">Belongs to the ATP-dependent AMP-binding enzyme family.</text>
</comment>
<dbReference type="InterPro" id="IPR040097">
    <property type="entry name" value="FAAL/FAAC"/>
</dbReference>
<dbReference type="InterPro" id="IPR042099">
    <property type="entry name" value="ANL_N_sf"/>
</dbReference>
<feature type="domain" description="AMP-dependent synthetase/ligase" evidence="3">
    <location>
        <begin position="50"/>
        <end position="433"/>
    </location>
</feature>
<dbReference type="InterPro" id="IPR045851">
    <property type="entry name" value="AMP-bd_C_sf"/>
</dbReference>
<keyword evidence="5" id="KW-1185">Reference proteome</keyword>
<gene>
    <name evidence="4" type="ORF">EYC98_16365</name>
</gene>
<comment type="caution">
    <text evidence="4">The sequence shown here is derived from an EMBL/GenBank/DDBJ whole genome shotgun (WGS) entry which is preliminary data.</text>
</comment>